<protein>
    <submittedName>
        <fullName evidence="1">Uncharacterized protein</fullName>
    </submittedName>
</protein>
<sequence>MSDTEFEALIAKAKTEILSYYASKNEFIDYDVLKEKLGTDDEVFCKVLKALAETDEQGAQETESEGGCGCGCQCSGE</sequence>
<dbReference type="Proteomes" id="UP000250086">
    <property type="component" value="Unassembled WGS sequence"/>
</dbReference>
<organism evidence="1 2">
    <name type="scientific">Anaerobiospirillum thomasii</name>
    <dbReference type="NCBI Taxonomy" id="179995"/>
    <lineage>
        <taxon>Bacteria</taxon>
        <taxon>Pseudomonadati</taxon>
        <taxon>Pseudomonadota</taxon>
        <taxon>Gammaproteobacteria</taxon>
        <taxon>Aeromonadales</taxon>
        <taxon>Succinivibrionaceae</taxon>
        <taxon>Anaerobiospirillum</taxon>
    </lineage>
</organism>
<evidence type="ECO:0000313" key="2">
    <source>
        <dbReference type="Proteomes" id="UP000250086"/>
    </source>
</evidence>
<reference evidence="1 2" key="1">
    <citation type="submission" date="2018-06" db="EMBL/GenBank/DDBJ databases">
        <authorList>
            <consortium name="Pathogen Informatics"/>
            <person name="Doyle S."/>
        </authorList>
    </citation>
    <scope>NUCLEOTIDE SEQUENCE [LARGE SCALE GENOMIC DNA]</scope>
    <source>
        <strain evidence="1 2">NCTC13093</strain>
    </source>
</reference>
<accession>A0A2X0V479</accession>
<dbReference type="AlphaFoldDB" id="A0A2X0V479"/>
<gene>
    <name evidence="1" type="ORF">NCTC13093_00077</name>
</gene>
<keyword evidence="2" id="KW-1185">Reference proteome</keyword>
<dbReference type="EMBL" id="UAPV01000001">
    <property type="protein sequence ID" value="SPT68743.1"/>
    <property type="molecule type" value="Genomic_DNA"/>
</dbReference>
<evidence type="ECO:0000313" key="1">
    <source>
        <dbReference type="EMBL" id="SPT68743.1"/>
    </source>
</evidence>
<dbReference type="RefSeq" id="WP_113742964.1">
    <property type="nucleotide sequence ID" value="NZ_UAPU01000005.1"/>
</dbReference>
<name>A0A2X0V479_9GAMM</name>
<proteinExistence type="predicted"/>